<accession>A0A9J6CT99</accession>
<dbReference type="EMBL" id="JABSTU010007044">
    <property type="protein sequence ID" value="KAH7931432.1"/>
    <property type="molecule type" value="Genomic_DNA"/>
</dbReference>
<evidence type="ECO:0008006" key="3">
    <source>
        <dbReference type="Google" id="ProtNLM"/>
    </source>
</evidence>
<reference evidence="1" key="2">
    <citation type="submission" date="2021-09" db="EMBL/GenBank/DDBJ databases">
        <authorList>
            <person name="Jia N."/>
            <person name="Wang J."/>
            <person name="Shi W."/>
            <person name="Du L."/>
            <person name="Sun Y."/>
            <person name="Zhan W."/>
            <person name="Jiang J."/>
            <person name="Wang Q."/>
            <person name="Zhang B."/>
            <person name="Ji P."/>
            <person name="Sakyi L.B."/>
            <person name="Cui X."/>
            <person name="Yuan T."/>
            <person name="Jiang B."/>
            <person name="Yang W."/>
            <person name="Lam T.T.-Y."/>
            <person name="Chang Q."/>
            <person name="Ding S."/>
            <person name="Wang X."/>
            <person name="Zhu J."/>
            <person name="Ruan X."/>
            <person name="Zhao L."/>
            <person name="Wei J."/>
            <person name="Que T."/>
            <person name="Du C."/>
            <person name="Cheng J."/>
            <person name="Dai P."/>
            <person name="Han X."/>
            <person name="Huang E."/>
            <person name="Gao Y."/>
            <person name="Liu J."/>
            <person name="Shao H."/>
            <person name="Ye R."/>
            <person name="Li L."/>
            <person name="Wei W."/>
            <person name="Wang X."/>
            <person name="Wang C."/>
            <person name="Huo Q."/>
            <person name="Li W."/>
            <person name="Guo W."/>
            <person name="Chen H."/>
            <person name="Chen S."/>
            <person name="Zhou L."/>
            <person name="Zhou L."/>
            <person name="Ni X."/>
            <person name="Tian J."/>
            <person name="Zhou Y."/>
            <person name="Sheng Y."/>
            <person name="Liu T."/>
            <person name="Pan Y."/>
            <person name="Xia L."/>
            <person name="Li J."/>
            <person name="Zhao F."/>
            <person name="Cao W."/>
        </authorList>
    </citation>
    <scope>NUCLEOTIDE SEQUENCE</scope>
    <source>
        <strain evidence="1">Rmic-2018</strain>
        <tissue evidence="1">Larvae</tissue>
    </source>
</reference>
<protein>
    <recommendedName>
        <fullName evidence="3">Tick transposon</fullName>
    </recommendedName>
</protein>
<evidence type="ECO:0000313" key="2">
    <source>
        <dbReference type="Proteomes" id="UP000821866"/>
    </source>
</evidence>
<dbReference type="AlphaFoldDB" id="A0A9J6CT99"/>
<keyword evidence="2" id="KW-1185">Reference proteome</keyword>
<gene>
    <name evidence="1" type="ORF">HPB51_029854</name>
</gene>
<name>A0A9J6CT99_RHIMP</name>
<organism evidence="1 2">
    <name type="scientific">Rhipicephalus microplus</name>
    <name type="common">Cattle tick</name>
    <name type="synonym">Boophilus microplus</name>
    <dbReference type="NCBI Taxonomy" id="6941"/>
    <lineage>
        <taxon>Eukaryota</taxon>
        <taxon>Metazoa</taxon>
        <taxon>Ecdysozoa</taxon>
        <taxon>Arthropoda</taxon>
        <taxon>Chelicerata</taxon>
        <taxon>Arachnida</taxon>
        <taxon>Acari</taxon>
        <taxon>Parasitiformes</taxon>
        <taxon>Ixodida</taxon>
        <taxon>Ixodoidea</taxon>
        <taxon>Ixodidae</taxon>
        <taxon>Rhipicephalinae</taxon>
        <taxon>Rhipicephalus</taxon>
        <taxon>Boophilus</taxon>
    </lineage>
</organism>
<dbReference type="Proteomes" id="UP000821866">
    <property type="component" value="Unassembled WGS sequence"/>
</dbReference>
<evidence type="ECO:0000313" key="1">
    <source>
        <dbReference type="EMBL" id="KAH7931432.1"/>
    </source>
</evidence>
<sequence>MHPVHDLQRRKCRAAAILKAHGSQEGVLQAELVPKGARKLSWFLKNAQCPMEVLLVCGWLPPSEGHARRISKIMRSESRRQVRHFKDCLRVACSSVSDGRLNVKAFREWCRQASILTEAMWNDVRRGLPRKKRDPPKGGLLLLGDAVVEERQQKVLRLGPKFCVEPRLDLVDKLSLTRDIARQVPEKEKDRCVVECVDVVAKASGVLFVDAARYPLSAGGGDGGRSEPPPLPVNKRGEVEALTLPPLLLLRQQRLQRQHQHRVRSAAEGPAFSRAVLDTTGKVRVTVSAWLPSS</sequence>
<proteinExistence type="predicted"/>
<reference evidence="1" key="1">
    <citation type="journal article" date="2020" name="Cell">
        <title>Large-Scale Comparative Analyses of Tick Genomes Elucidate Their Genetic Diversity and Vector Capacities.</title>
        <authorList>
            <consortium name="Tick Genome and Microbiome Consortium (TIGMIC)"/>
            <person name="Jia N."/>
            <person name="Wang J."/>
            <person name="Shi W."/>
            <person name="Du L."/>
            <person name="Sun Y."/>
            <person name="Zhan W."/>
            <person name="Jiang J.F."/>
            <person name="Wang Q."/>
            <person name="Zhang B."/>
            <person name="Ji P."/>
            <person name="Bell-Sakyi L."/>
            <person name="Cui X.M."/>
            <person name="Yuan T.T."/>
            <person name="Jiang B.G."/>
            <person name="Yang W.F."/>
            <person name="Lam T.T."/>
            <person name="Chang Q.C."/>
            <person name="Ding S.J."/>
            <person name="Wang X.J."/>
            <person name="Zhu J.G."/>
            <person name="Ruan X.D."/>
            <person name="Zhao L."/>
            <person name="Wei J.T."/>
            <person name="Ye R.Z."/>
            <person name="Que T.C."/>
            <person name="Du C.H."/>
            <person name="Zhou Y.H."/>
            <person name="Cheng J.X."/>
            <person name="Dai P.F."/>
            <person name="Guo W.B."/>
            <person name="Han X.H."/>
            <person name="Huang E.J."/>
            <person name="Li L.F."/>
            <person name="Wei W."/>
            <person name="Gao Y.C."/>
            <person name="Liu J.Z."/>
            <person name="Shao H.Z."/>
            <person name="Wang X."/>
            <person name="Wang C.C."/>
            <person name="Yang T.C."/>
            <person name="Huo Q.B."/>
            <person name="Li W."/>
            <person name="Chen H.Y."/>
            <person name="Chen S.E."/>
            <person name="Zhou L.G."/>
            <person name="Ni X.B."/>
            <person name="Tian J.H."/>
            <person name="Sheng Y."/>
            <person name="Liu T."/>
            <person name="Pan Y.S."/>
            <person name="Xia L.Y."/>
            <person name="Li J."/>
            <person name="Zhao F."/>
            <person name="Cao W.C."/>
        </authorList>
    </citation>
    <scope>NUCLEOTIDE SEQUENCE</scope>
    <source>
        <strain evidence="1">Rmic-2018</strain>
    </source>
</reference>
<comment type="caution">
    <text evidence="1">The sequence shown here is derived from an EMBL/GenBank/DDBJ whole genome shotgun (WGS) entry which is preliminary data.</text>
</comment>